<keyword evidence="2" id="KW-1185">Reference proteome</keyword>
<dbReference type="Proteomes" id="UP001165267">
    <property type="component" value="Unassembled WGS sequence"/>
</dbReference>
<dbReference type="EMBL" id="JANKHG010000018">
    <property type="protein sequence ID" value="MCR2747447.1"/>
    <property type="molecule type" value="Genomic_DNA"/>
</dbReference>
<proteinExistence type="predicted"/>
<reference evidence="1" key="1">
    <citation type="submission" date="2022-07" db="EMBL/GenBank/DDBJ databases">
        <authorList>
            <person name="Xamxidin M."/>
        </authorList>
    </citation>
    <scope>NUCLEOTIDE SEQUENCE</scope>
    <source>
        <strain evidence="1">YS8-69</strain>
    </source>
</reference>
<sequence>MSIHVSKSQFKAKALEFFRQIESTGESVIITDHGIPTLEIKPFKQANADPFDALRDTVLRYDAPTDPVGEDDWDANQ</sequence>
<dbReference type="RefSeq" id="WP_257512659.1">
    <property type="nucleotide sequence ID" value="NZ_JANKHG010000018.1"/>
</dbReference>
<gene>
    <name evidence="1" type="ORF">NSP04_12370</name>
</gene>
<evidence type="ECO:0000313" key="2">
    <source>
        <dbReference type="Proteomes" id="UP001165267"/>
    </source>
</evidence>
<comment type="caution">
    <text evidence="1">The sequence shown here is derived from an EMBL/GenBank/DDBJ whole genome shotgun (WGS) entry which is preliminary data.</text>
</comment>
<protein>
    <submittedName>
        <fullName evidence="1">Type II toxin-antitoxin system Phd/YefM family antitoxin</fullName>
    </submittedName>
</protein>
<evidence type="ECO:0000313" key="1">
    <source>
        <dbReference type="EMBL" id="MCR2747447.1"/>
    </source>
</evidence>
<dbReference type="Gene3D" id="3.40.1620.10">
    <property type="entry name" value="YefM-like domain"/>
    <property type="match status" value="1"/>
</dbReference>
<name>A0ABT1XJH8_9BURK</name>
<organism evidence="1 2">
    <name type="scientific">Limnobacter parvus</name>
    <dbReference type="NCBI Taxonomy" id="2939690"/>
    <lineage>
        <taxon>Bacteria</taxon>
        <taxon>Pseudomonadati</taxon>
        <taxon>Pseudomonadota</taxon>
        <taxon>Betaproteobacteria</taxon>
        <taxon>Burkholderiales</taxon>
        <taxon>Burkholderiaceae</taxon>
        <taxon>Limnobacter</taxon>
    </lineage>
</organism>
<accession>A0ABT1XJH8</accession>